<reference evidence="2" key="1">
    <citation type="submission" date="2021-02" db="EMBL/GenBank/DDBJ databases">
        <authorList>
            <person name="Nowell W R."/>
        </authorList>
    </citation>
    <scope>NUCLEOTIDE SEQUENCE</scope>
</reference>
<proteinExistence type="predicted"/>
<dbReference type="InterPro" id="IPR032675">
    <property type="entry name" value="LRR_dom_sf"/>
</dbReference>
<dbReference type="Proteomes" id="UP000663844">
    <property type="component" value="Unassembled WGS sequence"/>
</dbReference>
<dbReference type="EMBL" id="CAJOAZ010004951">
    <property type="protein sequence ID" value="CAF4081556.1"/>
    <property type="molecule type" value="Genomic_DNA"/>
</dbReference>
<dbReference type="Gene3D" id="3.80.10.10">
    <property type="entry name" value="Ribonuclease Inhibitor"/>
    <property type="match status" value="2"/>
</dbReference>
<name>A0A819TVU4_9BILA</name>
<comment type="caution">
    <text evidence="2">The sequence shown here is derived from an EMBL/GenBank/DDBJ whole genome shotgun (WGS) entry which is preliminary data.</text>
</comment>
<evidence type="ECO:0000313" key="3">
    <source>
        <dbReference type="Proteomes" id="UP000663844"/>
    </source>
</evidence>
<dbReference type="AlphaFoldDB" id="A0A819TVU4"/>
<protein>
    <recommendedName>
        <fullName evidence="4">F-box domain-containing protein</fullName>
    </recommendedName>
</protein>
<evidence type="ECO:0000313" key="2">
    <source>
        <dbReference type="EMBL" id="CAF4081556.1"/>
    </source>
</evidence>
<accession>A0A819TVU4</accession>
<dbReference type="EMBL" id="CAJNOG010000647">
    <property type="protein sequence ID" value="CAF1325758.1"/>
    <property type="molecule type" value="Genomic_DNA"/>
</dbReference>
<gene>
    <name evidence="1" type="ORF">JYZ213_LOCUS33665</name>
    <name evidence="2" type="ORF">OXD698_LOCUS34340</name>
</gene>
<sequence length="617" mass="72996">MAQSKSSITIIGKELQSLFIRKTIIESKLLITQFENLSNELIYEIFDFLDIYDIYEGFHNLNKRFQNLLINSTLPIGINLSSISKFDFDYFYTNIFLRYQHRIKSVRLSNIFLGPMVFSQSSILSQLEKVVLKNIEANCLETLLSQFISLTNLNSLTIHCDYNIENKTTYYRSIFHFPALKYCNILLEDYIHNRITPISFNENSPIEYLIIKNRLYLEEMHHIVSHTPQLRRLSLNHLSKFNSISTHMNSIMLNSLTHLNLNNISIQFDEFQIMIKNFVPKLEVLHISINEDKTYFNANQWEQFIETSMLNLRVFDIHISQLLNNSNNCDELYKQWFFEYNTYNNINQPYTQYGNNLIFYSINPYRKKEYTLYVDLFKNIYNKRRRNFSLHNMKAKENVSSTNGTNLMKSVNHIIIEDEDVLTNCVKYFPHVTQLSLFSSVQSEQFLSNILSRLIPLKQLTKLVIQNHYGHFSNIINLLQYSPNIKIFSIDSVSLDDDERRLIQLEETFQMVSKTNKIQELNMICESILEEVTFLVHLCPRLKYINFNKYGYHPKDILAFLLSKDNNNTQQLHFICFQGCNPEEFEKVTTLLKSENLTNISSISVGHFSCNRIYLWW</sequence>
<organism evidence="2 3">
    <name type="scientific">Adineta steineri</name>
    <dbReference type="NCBI Taxonomy" id="433720"/>
    <lineage>
        <taxon>Eukaryota</taxon>
        <taxon>Metazoa</taxon>
        <taxon>Spiralia</taxon>
        <taxon>Gnathifera</taxon>
        <taxon>Rotifera</taxon>
        <taxon>Eurotatoria</taxon>
        <taxon>Bdelloidea</taxon>
        <taxon>Adinetida</taxon>
        <taxon>Adinetidae</taxon>
        <taxon>Adineta</taxon>
    </lineage>
</organism>
<evidence type="ECO:0000313" key="1">
    <source>
        <dbReference type="EMBL" id="CAF1325758.1"/>
    </source>
</evidence>
<dbReference type="Proteomes" id="UP000663845">
    <property type="component" value="Unassembled WGS sequence"/>
</dbReference>
<evidence type="ECO:0008006" key="4">
    <source>
        <dbReference type="Google" id="ProtNLM"/>
    </source>
</evidence>
<dbReference type="SUPFAM" id="SSF52047">
    <property type="entry name" value="RNI-like"/>
    <property type="match status" value="1"/>
</dbReference>